<sequence>LGHLGGLKGGKARAARLTPERRVEIAKKAALARWSKV</sequence>
<comment type="caution">
    <text evidence="1">The sequence shown here is derived from an EMBL/GenBank/DDBJ whole genome shotgun (WGS) entry which is preliminary data.</text>
</comment>
<accession>X1MEG9</accession>
<protein>
    <recommendedName>
        <fullName evidence="2">Histone H1</fullName>
    </recommendedName>
</protein>
<name>X1MEG9_9ZZZZ</name>
<gene>
    <name evidence="1" type="ORF">S06H3_17119</name>
</gene>
<reference evidence="1" key="1">
    <citation type="journal article" date="2014" name="Front. Microbiol.">
        <title>High frequency of phylogenetically diverse reductive dehalogenase-homologous genes in deep subseafloor sedimentary metagenomes.</title>
        <authorList>
            <person name="Kawai M."/>
            <person name="Futagami T."/>
            <person name="Toyoda A."/>
            <person name="Takaki Y."/>
            <person name="Nishi S."/>
            <person name="Hori S."/>
            <person name="Arai W."/>
            <person name="Tsubouchi T."/>
            <person name="Morono Y."/>
            <person name="Uchiyama I."/>
            <person name="Ito T."/>
            <person name="Fujiyama A."/>
            <person name="Inagaki F."/>
            <person name="Takami H."/>
        </authorList>
    </citation>
    <scope>NUCLEOTIDE SEQUENCE</scope>
    <source>
        <strain evidence="1">Expedition CK06-06</strain>
    </source>
</reference>
<evidence type="ECO:0008006" key="2">
    <source>
        <dbReference type="Google" id="ProtNLM"/>
    </source>
</evidence>
<organism evidence="1">
    <name type="scientific">marine sediment metagenome</name>
    <dbReference type="NCBI Taxonomy" id="412755"/>
    <lineage>
        <taxon>unclassified sequences</taxon>
        <taxon>metagenomes</taxon>
        <taxon>ecological metagenomes</taxon>
    </lineage>
</organism>
<proteinExistence type="predicted"/>
<evidence type="ECO:0000313" key="1">
    <source>
        <dbReference type="EMBL" id="GAI04774.1"/>
    </source>
</evidence>
<dbReference type="AlphaFoldDB" id="X1MEG9"/>
<feature type="non-terminal residue" evidence="1">
    <location>
        <position position="1"/>
    </location>
</feature>
<dbReference type="EMBL" id="BARV01008527">
    <property type="protein sequence ID" value="GAI04774.1"/>
    <property type="molecule type" value="Genomic_DNA"/>
</dbReference>